<proteinExistence type="predicted"/>
<reference evidence="1 2" key="1">
    <citation type="journal article" date="2020" name="Mol. Biol. Evol.">
        <title>Life and death of selfish genes: comparative genomics reveals the dynamic evolution of cytoplasmic incompatibility.</title>
        <authorList>
            <person name="Martinez J."/>
            <person name="Klasson L."/>
            <person name="Welch J."/>
            <person name="Jiggins F.M."/>
        </authorList>
    </citation>
    <scope>NUCLEOTIDE SEQUENCE [LARGE SCALE GENOMIC DNA]</scope>
    <source>
        <strain evidence="1">WNik</strain>
    </source>
</reference>
<accession>A0A7G5CCT3</accession>
<gene>
    <name evidence="1" type="ORF">HC356_02965</name>
</gene>
<evidence type="ECO:0000313" key="2">
    <source>
        <dbReference type="Proteomes" id="UP000515596"/>
    </source>
</evidence>
<sequence length="72" mass="8395">MYKLDLLLKEQQTVSSQCLTLGSRYKNICKLCNRQQILGAYAEIMLMMKIRWIPVSRTGMTRRRDAGMRGLL</sequence>
<dbReference type="EMBL" id="CP050530">
    <property type="protein sequence ID" value="QMV47017.1"/>
    <property type="molecule type" value="Genomic_DNA"/>
</dbReference>
<evidence type="ECO:0000313" key="1">
    <source>
        <dbReference type="EMBL" id="QMV47017.1"/>
    </source>
</evidence>
<name>A0A7G5CCT3_WOLPI</name>
<dbReference type="RefSeq" id="WP_182182675.1">
    <property type="nucleotide sequence ID" value="NZ_CP050530.1"/>
</dbReference>
<dbReference type="AlphaFoldDB" id="A0A7G5CCT3"/>
<organism evidence="1 2">
    <name type="scientific">Wolbachia pipientis</name>
    <dbReference type="NCBI Taxonomy" id="955"/>
    <lineage>
        <taxon>Bacteria</taxon>
        <taxon>Pseudomonadati</taxon>
        <taxon>Pseudomonadota</taxon>
        <taxon>Alphaproteobacteria</taxon>
        <taxon>Rickettsiales</taxon>
        <taxon>Anaplasmataceae</taxon>
        <taxon>Wolbachieae</taxon>
        <taxon>Wolbachia</taxon>
    </lineage>
</organism>
<protein>
    <submittedName>
        <fullName evidence="1">Uncharacterized protein</fullName>
    </submittedName>
</protein>
<dbReference type="Proteomes" id="UP000515596">
    <property type="component" value="Chromosome"/>
</dbReference>